<dbReference type="Proteomes" id="UP000030665">
    <property type="component" value="Unassembled WGS sequence"/>
</dbReference>
<dbReference type="PROSITE" id="PS50106">
    <property type="entry name" value="PDZ"/>
    <property type="match status" value="1"/>
</dbReference>
<evidence type="ECO:0000259" key="6">
    <source>
        <dbReference type="PROSITE" id="PS50106"/>
    </source>
</evidence>
<dbReference type="STRING" id="36087.A0A077Z579"/>
<dbReference type="SUPFAM" id="SSF50729">
    <property type="entry name" value="PH domain-like"/>
    <property type="match status" value="2"/>
</dbReference>
<comment type="similarity">
    <text evidence="2">Belongs to the syntrophin family.</text>
</comment>
<name>A0A077Z579_TRITR</name>
<dbReference type="EMBL" id="HG805869">
    <property type="protein sequence ID" value="CDW53840.1"/>
    <property type="molecule type" value="Genomic_DNA"/>
</dbReference>
<evidence type="ECO:0000256" key="4">
    <source>
        <dbReference type="ARBA" id="ARBA00023212"/>
    </source>
</evidence>
<evidence type="ECO:0000256" key="3">
    <source>
        <dbReference type="ARBA" id="ARBA00022490"/>
    </source>
</evidence>
<dbReference type="AlphaFoldDB" id="A0A077Z579"/>
<keyword evidence="4" id="KW-0206">Cytoskeleton</keyword>
<dbReference type="GO" id="GO:0016010">
    <property type="term" value="C:dystrophin-associated glycoprotein complex"/>
    <property type="evidence" value="ECO:0007669"/>
    <property type="project" value="TreeGrafter"/>
</dbReference>
<dbReference type="InterPro" id="IPR036034">
    <property type="entry name" value="PDZ_sf"/>
</dbReference>
<evidence type="ECO:0000313" key="8">
    <source>
        <dbReference type="Proteomes" id="UP000030665"/>
    </source>
</evidence>
<dbReference type="GO" id="GO:0005198">
    <property type="term" value="F:structural molecule activity"/>
    <property type="evidence" value="ECO:0007669"/>
    <property type="project" value="InterPro"/>
</dbReference>
<dbReference type="InterPro" id="IPR055108">
    <property type="entry name" value="Syntrophin_4th"/>
</dbReference>
<feature type="region of interest" description="Disordered" evidence="5">
    <location>
        <begin position="1"/>
        <end position="25"/>
    </location>
</feature>
<keyword evidence="3" id="KW-0963">Cytoplasm</keyword>
<evidence type="ECO:0000256" key="5">
    <source>
        <dbReference type="SAM" id="MobiDB-lite"/>
    </source>
</evidence>
<gene>
    <name evidence="7" type="ORF">TTRE_0000210701</name>
</gene>
<dbReference type="Pfam" id="PF23012">
    <property type="entry name" value="Syntrophin_4th"/>
    <property type="match status" value="1"/>
</dbReference>
<feature type="domain" description="PDZ" evidence="6">
    <location>
        <begin position="106"/>
        <end position="191"/>
    </location>
</feature>
<dbReference type="Gene3D" id="2.30.42.10">
    <property type="match status" value="1"/>
</dbReference>
<accession>A0A077Z579</accession>
<keyword evidence="8" id="KW-1185">Reference proteome</keyword>
<reference evidence="7" key="2">
    <citation type="submission" date="2014-03" db="EMBL/GenBank/DDBJ databases">
        <title>The whipworm genome and dual-species transcriptomics of an intimate host-pathogen interaction.</title>
        <authorList>
            <person name="Foth B.J."/>
            <person name="Tsai I.J."/>
            <person name="Reid A.J."/>
            <person name="Bancroft A.J."/>
            <person name="Nichol S."/>
            <person name="Tracey A."/>
            <person name="Holroyd N."/>
            <person name="Cotton J.A."/>
            <person name="Stanley E.J."/>
            <person name="Zarowiecki M."/>
            <person name="Liu J.Z."/>
            <person name="Huckvale T."/>
            <person name="Cooper P.J."/>
            <person name="Grencis R.K."/>
            <person name="Berriman M."/>
        </authorList>
    </citation>
    <scope>NUCLEOTIDE SEQUENCE [LARGE SCALE GENOMIC DNA]</scope>
</reference>
<dbReference type="GO" id="GO:0005856">
    <property type="term" value="C:cytoskeleton"/>
    <property type="evidence" value="ECO:0007669"/>
    <property type="project" value="UniProtKB-SubCell"/>
</dbReference>
<dbReference type="OrthoDB" id="9975356at2759"/>
<dbReference type="SUPFAM" id="SSF50156">
    <property type="entry name" value="PDZ domain-like"/>
    <property type="match status" value="1"/>
</dbReference>
<dbReference type="SMART" id="SM00228">
    <property type="entry name" value="PDZ"/>
    <property type="match status" value="1"/>
</dbReference>
<dbReference type="Pfam" id="PF00595">
    <property type="entry name" value="PDZ"/>
    <property type="match status" value="1"/>
</dbReference>
<organism evidence="7 8">
    <name type="scientific">Trichuris trichiura</name>
    <name type="common">Whipworm</name>
    <name type="synonym">Trichocephalus trichiurus</name>
    <dbReference type="NCBI Taxonomy" id="36087"/>
    <lineage>
        <taxon>Eukaryota</taxon>
        <taxon>Metazoa</taxon>
        <taxon>Ecdysozoa</taxon>
        <taxon>Nematoda</taxon>
        <taxon>Enoplea</taxon>
        <taxon>Dorylaimia</taxon>
        <taxon>Trichinellida</taxon>
        <taxon>Trichuridae</taxon>
        <taxon>Trichuris</taxon>
    </lineage>
</organism>
<dbReference type="InterPro" id="IPR015482">
    <property type="entry name" value="Syntrophin"/>
</dbReference>
<evidence type="ECO:0000256" key="1">
    <source>
        <dbReference type="ARBA" id="ARBA00004245"/>
    </source>
</evidence>
<dbReference type="InterPro" id="IPR001478">
    <property type="entry name" value="PDZ"/>
</dbReference>
<proteinExistence type="inferred from homology"/>
<feature type="compositionally biased region" description="Low complexity" evidence="5">
    <location>
        <begin position="7"/>
        <end position="25"/>
    </location>
</feature>
<dbReference type="PANTHER" id="PTHR10554">
    <property type="entry name" value="SYNTROPHIN"/>
    <property type="match status" value="1"/>
</dbReference>
<evidence type="ECO:0000313" key="7">
    <source>
        <dbReference type="EMBL" id="CDW53840.1"/>
    </source>
</evidence>
<protein>
    <submittedName>
        <fullName evidence="7">Gamma syntrophin protein SYN2</fullName>
    </submittedName>
</protein>
<comment type="subcellular location">
    <subcellularLocation>
        <location evidence="1">Cytoplasm</location>
        <location evidence="1">Cytoskeleton</location>
    </subcellularLocation>
</comment>
<sequence length="565" mass="63750">MTFRNVSLSSKAKSSSGSSHTSKTSYRSLSRTLGAKVYGDVYSSFELPGTKIYRSDEIYHGLVLLSDSKGFGHPARLELNPETLTVQLPTAFDAGEVDKLSDTERTVVITRQPDGGLGFSIKGGEDGSCKVPVLISKVSEMQTCYSDSPLFVGDTILAVNQEPVDGKTHEEIVQMLSKGGPEVTLKVRFNSGMARFLCKSATNTASTVRSDSFTEKPDEIPETDNFISFVTTCSDVLPPKGWKNITTIPLQMAYVTRYLWGTDRCYVVIHMTCRSNGFEVRSVDGTSTGVILIEDAKVLSLWVRHISNNITNLNNKSIKLSNKYLHPDELIVYLGWVCERLNVTNVESGDFLKSWEPRFLILKGNECFLFESPPMNTEEFKNSAFSQQIQETRFRDLKEHERVGKREYSFIVETVVGENLYLSVESFDQLLQVRGAWQRCTYYAINKLETFTFACANEDRPSALVFDIRHGIGFYDVSTKKYLWWYKFSDLRSTADDGKLRVQLVFYNKRCENEQHVVNLDCTDLIRLVFYLHAYLLARIMSVDPDYLNLKSPKPKITSAGASTA</sequence>
<reference evidence="7" key="1">
    <citation type="submission" date="2014-01" db="EMBL/GenBank/DDBJ databases">
        <authorList>
            <person name="Aslett M."/>
        </authorList>
    </citation>
    <scope>NUCLEOTIDE SEQUENCE</scope>
</reference>
<evidence type="ECO:0000256" key="2">
    <source>
        <dbReference type="ARBA" id="ARBA00010798"/>
    </source>
</evidence>
<dbReference type="PANTHER" id="PTHR10554:SF1">
    <property type="entry name" value="FI16515P1"/>
    <property type="match status" value="1"/>
</dbReference>